<feature type="domain" description="Protein kinase" evidence="2">
    <location>
        <begin position="382"/>
        <end position="687"/>
    </location>
</feature>
<dbReference type="InterPro" id="IPR000719">
    <property type="entry name" value="Prot_kinase_dom"/>
</dbReference>
<sequence>MRNEERRSVKTGTLRPEKRRLLRMKGKASGVHNDSEDMQLCVLGPTRNTQHRPLRRTHVVQDPANRQTGALVADNEPSSPEHTPQERCRNGKATRPARRDDTWPTPSSTPLGPSFVASGRQAASTKPGIAPVYSSHLPFSPIFPTPNVVADLVPSAAQEQPHSTRLRRRKPPPSELKLLTSVYRSLVYGLEMRYPRRCRFAETRDAEGTLARTYFDTQDALLAHHLKPYLLLNGASRSSMVVDVDLVARERVGSTDMDVDSDVETSPRPGLPNSSTNSSILSYQQLVSALILRHHMYPRRSPGRIRKKGDAARKTSALVKSHTFEFEISTEFNRTFLSFLSFKETQSFQQVEEVYYPYEWHINTRRQVHLFCGLSRVTRFTLGDRGVFGAYDFGSTKGCRQATEVIVKAWKDPEDLECRTERRAYEILNSECNAHVPSVVASVYDDHCQVYVLALEKLGPTLEDLLNLEPNKCFDERTVLAVAIQLLEIYSALHNLNVVHNGVKPANICLAAPKGSSTSLHLIDFGLSYFLNQSTPIADRANTVGNRVFLSVFGHHGISQSQRDDLESLGYLFSFLYHGSLPWFDPLRSSRRRRAASSLPAPEIWSIKASTTASVLFQGMHPCFQMYWKDVKSLAFGEQPEYLVLKAYFMDAWEEKGFAGTPGEFNWATWWDELENENKVQKPFLSG</sequence>
<feature type="region of interest" description="Disordered" evidence="1">
    <location>
        <begin position="1"/>
        <end position="122"/>
    </location>
</feature>
<dbReference type="PROSITE" id="PS50011">
    <property type="entry name" value="PROTEIN_KINASE_DOM"/>
    <property type="match status" value="1"/>
</dbReference>
<feature type="region of interest" description="Disordered" evidence="1">
    <location>
        <begin position="257"/>
        <end position="276"/>
    </location>
</feature>
<dbReference type="SUPFAM" id="SSF56112">
    <property type="entry name" value="Protein kinase-like (PK-like)"/>
    <property type="match status" value="1"/>
</dbReference>
<dbReference type="OrthoDB" id="5979581at2759"/>
<feature type="compositionally biased region" description="Basic residues" evidence="1">
    <location>
        <begin position="17"/>
        <end position="26"/>
    </location>
</feature>
<evidence type="ECO:0000259" key="2">
    <source>
        <dbReference type="PROSITE" id="PS50011"/>
    </source>
</evidence>
<evidence type="ECO:0000313" key="4">
    <source>
        <dbReference type="Proteomes" id="UP001148786"/>
    </source>
</evidence>
<dbReference type="Gene3D" id="1.10.510.10">
    <property type="entry name" value="Transferase(Phosphotransferase) domain 1"/>
    <property type="match status" value="1"/>
</dbReference>
<accession>A0A9W8K1A8</accession>
<evidence type="ECO:0000256" key="1">
    <source>
        <dbReference type="SAM" id="MobiDB-lite"/>
    </source>
</evidence>
<protein>
    <recommendedName>
        <fullName evidence="2">Protein kinase domain-containing protein</fullName>
    </recommendedName>
</protein>
<gene>
    <name evidence="3" type="ORF">NLJ89_g5090</name>
</gene>
<dbReference type="AlphaFoldDB" id="A0A9W8K1A8"/>
<feature type="compositionally biased region" description="Basic residues" evidence="1">
    <location>
        <begin position="49"/>
        <end position="58"/>
    </location>
</feature>
<dbReference type="PANTHER" id="PTHR11909">
    <property type="entry name" value="CASEIN KINASE-RELATED"/>
    <property type="match status" value="1"/>
</dbReference>
<dbReference type="Proteomes" id="UP001148786">
    <property type="component" value="Unassembled WGS sequence"/>
</dbReference>
<reference evidence="3" key="1">
    <citation type="submission" date="2022-07" db="EMBL/GenBank/DDBJ databases">
        <title>Genome Sequence of Agrocybe chaxingu.</title>
        <authorList>
            <person name="Buettner E."/>
        </authorList>
    </citation>
    <scope>NUCLEOTIDE SEQUENCE</scope>
    <source>
        <strain evidence="3">MP-N11</strain>
    </source>
</reference>
<dbReference type="EMBL" id="JANKHO010000458">
    <property type="protein sequence ID" value="KAJ3509683.1"/>
    <property type="molecule type" value="Genomic_DNA"/>
</dbReference>
<dbReference type="InterPro" id="IPR011009">
    <property type="entry name" value="Kinase-like_dom_sf"/>
</dbReference>
<evidence type="ECO:0000313" key="3">
    <source>
        <dbReference type="EMBL" id="KAJ3509683.1"/>
    </source>
</evidence>
<keyword evidence="4" id="KW-1185">Reference proteome</keyword>
<dbReference type="GO" id="GO:0004672">
    <property type="term" value="F:protein kinase activity"/>
    <property type="evidence" value="ECO:0007669"/>
    <property type="project" value="InterPro"/>
</dbReference>
<dbReference type="GO" id="GO:0005524">
    <property type="term" value="F:ATP binding"/>
    <property type="evidence" value="ECO:0007669"/>
    <property type="project" value="InterPro"/>
</dbReference>
<name>A0A9W8K1A8_9AGAR</name>
<dbReference type="Pfam" id="PF00069">
    <property type="entry name" value="Pkinase"/>
    <property type="match status" value="1"/>
</dbReference>
<proteinExistence type="predicted"/>
<dbReference type="InterPro" id="IPR050235">
    <property type="entry name" value="CK1_Ser-Thr_kinase"/>
</dbReference>
<organism evidence="3 4">
    <name type="scientific">Agrocybe chaxingu</name>
    <dbReference type="NCBI Taxonomy" id="84603"/>
    <lineage>
        <taxon>Eukaryota</taxon>
        <taxon>Fungi</taxon>
        <taxon>Dikarya</taxon>
        <taxon>Basidiomycota</taxon>
        <taxon>Agaricomycotina</taxon>
        <taxon>Agaricomycetes</taxon>
        <taxon>Agaricomycetidae</taxon>
        <taxon>Agaricales</taxon>
        <taxon>Agaricineae</taxon>
        <taxon>Strophariaceae</taxon>
        <taxon>Agrocybe</taxon>
    </lineage>
</organism>
<dbReference type="SMART" id="SM00220">
    <property type="entry name" value="S_TKc"/>
    <property type="match status" value="1"/>
</dbReference>
<comment type="caution">
    <text evidence="3">The sequence shown here is derived from an EMBL/GenBank/DDBJ whole genome shotgun (WGS) entry which is preliminary data.</text>
</comment>